<dbReference type="EMBL" id="CP007062">
    <property type="protein sequence ID" value="EEO42558.1"/>
    <property type="molecule type" value="Genomic_DNA"/>
</dbReference>
<sequence length="103" mass="12369">MKVVIYVTYNIENNQKYRGEIENIFEENCFIKVDEFETLYKRTFTVADWSKGKEKFEKVRCNLENDLKLETKRINKDIFPKLKVVLGFTLSFENFPTNKITEI</sequence>
<name>A0A140PS32_9FUSO</name>
<organism evidence="1">
    <name type="scientific">Fusobacterium animalis 7_1</name>
    <dbReference type="NCBI Taxonomy" id="457405"/>
    <lineage>
        <taxon>Bacteria</taxon>
        <taxon>Fusobacteriati</taxon>
        <taxon>Fusobacteriota</taxon>
        <taxon>Fusobacteriia</taxon>
        <taxon>Fusobacteriales</taxon>
        <taxon>Fusobacteriaceae</taxon>
        <taxon>Fusobacterium</taxon>
    </lineage>
</organism>
<proteinExistence type="predicted"/>
<dbReference type="RefSeq" id="WP_008701241.1">
    <property type="nucleotide sequence ID" value="NZ_AKBT01000001.1"/>
</dbReference>
<dbReference type="AlphaFoldDB" id="A0A140PS32"/>
<gene>
    <name evidence="1" type="ORF">FSDG_01117</name>
</gene>
<evidence type="ECO:0000313" key="1">
    <source>
        <dbReference type="EMBL" id="EEO42558.1"/>
    </source>
</evidence>
<protein>
    <submittedName>
        <fullName evidence="1">Uncharacterized protein</fullName>
    </submittedName>
</protein>
<accession>A0A140PS32</accession>
<evidence type="ECO:0000313" key="2">
    <source>
        <dbReference type="Proteomes" id="UP000002799"/>
    </source>
</evidence>
<reference evidence="1 2" key="1">
    <citation type="submission" date="2013-11" db="EMBL/GenBank/DDBJ databases">
        <title>The Genome Sequence of Fusobacterium sp. 7_1.</title>
        <authorList>
            <consortium name="The Broad Institute Genome Sequencing Platform"/>
            <person name="Earl A."/>
            <person name="Ward D."/>
            <person name="Feldgarden M."/>
            <person name="Gevers D."/>
            <person name="Strauss J."/>
            <person name="Ambrose C.E."/>
            <person name="Allen-Vercoe E."/>
            <person name="Walker B."/>
            <person name="Young S.K."/>
            <person name="Zeng Q."/>
            <person name="Gargeya S."/>
            <person name="Fitzgerald M."/>
            <person name="Haas B."/>
            <person name="Abouelleil A."/>
            <person name="Alvarado L."/>
            <person name="Arachchi H.M."/>
            <person name="Berlin A.M."/>
            <person name="Chapman S.B."/>
            <person name="Goldberg J."/>
            <person name="Griggs A."/>
            <person name="Gujja S."/>
            <person name="Hansen M."/>
            <person name="Howarth C."/>
            <person name="Imamovic A."/>
            <person name="Larimer J."/>
            <person name="McCowen C."/>
            <person name="Montmayeur A."/>
            <person name="Murphy C."/>
            <person name="Neiman D."/>
            <person name="Pearson M."/>
            <person name="Priest M."/>
            <person name="Roberts A."/>
            <person name="Saif S."/>
            <person name="Shea T."/>
            <person name="Sisk P."/>
            <person name="Sykes S."/>
            <person name="Wortman J."/>
            <person name="Nusbaum C."/>
            <person name="Birren B."/>
        </authorList>
    </citation>
    <scope>NUCLEOTIDE SEQUENCE [LARGE SCALE GENOMIC DNA]</scope>
    <source>
        <strain evidence="1 2">7_1</strain>
    </source>
</reference>
<dbReference type="HOGENOM" id="CLU_2259703_0_0_0"/>
<dbReference type="KEGG" id="fne:FSDG_01117"/>
<dbReference type="Proteomes" id="UP000002799">
    <property type="component" value="Chromosome"/>
</dbReference>